<keyword evidence="2" id="KW-1185">Reference proteome</keyword>
<dbReference type="AlphaFoldDB" id="A0A4S1CCE9"/>
<organism evidence="1 2">
    <name type="scientific">Geomonas terrae</name>
    <dbReference type="NCBI Taxonomy" id="2562681"/>
    <lineage>
        <taxon>Bacteria</taxon>
        <taxon>Pseudomonadati</taxon>
        <taxon>Thermodesulfobacteriota</taxon>
        <taxon>Desulfuromonadia</taxon>
        <taxon>Geobacterales</taxon>
        <taxon>Geobacteraceae</taxon>
        <taxon>Geomonas</taxon>
    </lineage>
</organism>
<comment type="caution">
    <text evidence="1">The sequence shown here is derived from an EMBL/GenBank/DDBJ whole genome shotgun (WGS) entry which is preliminary data.</text>
</comment>
<name>A0A4S1CCE9_9BACT</name>
<protein>
    <submittedName>
        <fullName evidence="1">Uncharacterized protein</fullName>
    </submittedName>
</protein>
<evidence type="ECO:0000313" key="1">
    <source>
        <dbReference type="EMBL" id="TGU71031.1"/>
    </source>
</evidence>
<gene>
    <name evidence="1" type="ORF">E4633_11815</name>
</gene>
<dbReference type="EMBL" id="SRSC01000003">
    <property type="protein sequence ID" value="TGU71031.1"/>
    <property type="molecule type" value="Genomic_DNA"/>
</dbReference>
<dbReference type="Proteomes" id="UP000306416">
    <property type="component" value="Unassembled WGS sequence"/>
</dbReference>
<evidence type="ECO:0000313" key="2">
    <source>
        <dbReference type="Proteomes" id="UP000306416"/>
    </source>
</evidence>
<proteinExistence type="predicted"/>
<dbReference type="RefSeq" id="WP_135870470.1">
    <property type="nucleotide sequence ID" value="NZ_SRSC01000003.1"/>
</dbReference>
<accession>A0A4S1CCE9</accession>
<reference evidence="1 2" key="1">
    <citation type="submission" date="2019-04" db="EMBL/GenBank/DDBJ databases">
        <title>Geobacter oryzae sp. nov., ferric-reducing bacteria isolated from paddy soil.</title>
        <authorList>
            <person name="Xu Z."/>
            <person name="Masuda Y."/>
            <person name="Itoh H."/>
            <person name="Senoo K."/>
        </authorList>
    </citation>
    <scope>NUCLEOTIDE SEQUENCE [LARGE SCALE GENOMIC DNA]</scope>
    <source>
        <strain evidence="1 2">Red111</strain>
    </source>
</reference>
<sequence length="111" mass="12889">MKKQKQFYTTTKCNCDMTAREINKDLNDVAQKCAIGHKLLQILNERFNGCMAAFKRWVRATLDKDEKSIVRYMTLAKNQEMLERRGIIRLSEAYEILGIDGNLNDLMALEV</sequence>